<dbReference type="AlphaFoldDB" id="A0A9J6FPN8"/>
<accession>A0A9J6FPN8</accession>
<keyword evidence="2" id="KW-0472">Membrane</keyword>
<keyword evidence="2" id="KW-1133">Transmembrane helix</keyword>
<evidence type="ECO:0000256" key="1">
    <source>
        <dbReference type="SAM" id="MobiDB-lite"/>
    </source>
</evidence>
<keyword evidence="2" id="KW-0812">Transmembrane</keyword>
<evidence type="ECO:0000256" key="2">
    <source>
        <dbReference type="SAM" id="Phobius"/>
    </source>
</evidence>
<gene>
    <name evidence="3" type="ORF">HPB48_022711</name>
</gene>
<evidence type="ECO:0000313" key="4">
    <source>
        <dbReference type="Proteomes" id="UP000821853"/>
    </source>
</evidence>
<dbReference type="Proteomes" id="UP000821853">
    <property type="component" value="Unassembled WGS sequence"/>
</dbReference>
<sequence>MSRRKSITHQEKKEAFICDDGKASSSSGMSDREAGAGGGDGFRGASPNDSGTEDPLNPAAPESKLFAKVLFGALISILLGACVTVAYHLF</sequence>
<organism evidence="3 4">
    <name type="scientific">Haemaphysalis longicornis</name>
    <name type="common">Bush tick</name>
    <dbReference type="NCBI Taxonomy" id="44386"/>
    <lineage>
        <taxon>Eukaryota</taxon>
        <taxon>Metazoa</taxon>
        <taxon>Ecdysozoa</taxon>
        <taxon>Arthropoda</taxon>
        <taxon>Chelicerata</taxon>
        <taxon>Arachnida</taxon>
        <taxon>Acari</taxon>
        <taxon>Parasitiformes</taxon>
        <taxon>Ixodida</taxon>
        <taxon>Ixodoidea</taxon>
        <taxon>Ixodidae</taxon>
        <taxon>Haemaphysalinae</taxon>
        <taxon>Haemaphysalis</taxon>
    </lineage>
</organism>
<protein>
    <submittedName>
        <fullName evidence="3">Uncharacterized protein</fullName>
    </submittedName>
</protein>
<name>A0A9J6FPN8_HAELO</name>
<comment type="caution">
    <text evidence="3">The sequence shown here is derived from an EMBL/GenBank/DDBJ whole genome shotgun (WGS) entry which is preliminary data.</text>
</comment>
<dbReference type="VEuPathDB" id="VectorBase:HLOH_049491"/>
<proteinExistence type="predicted"/>
<reference evidence="3 4" key="1">
    <citation type="journal article" date="2020" name="Cell">
        <title>Large-Scale Comparative Analyses of Tick Genomes Elucidate Their Genetic Diversity and Vector Capacities.</title>
        <authorList>
            <consortium name="Tick Genome and Microbiome Consortium (TIGMIC)"/>
            <person name="Jia N."/>
            <person name="Wang J."/>
            <person name="Shi W."/>
            <person name="Du L."/>
            <person name="Sun Y."/>
            <person name="Zhan W."/>
            <person name="Jiang J.F."/>
            <person name="Wang Q."/>
            <person name="Zhang B."/>
            <person name="Ji P."/>
            <person name="Bell-Sakyi L."/>
            <person name="Cui X.M."/>
            <person name="Yuan T.T."/>
            <person name="Jiang B.G."/>
            <person name="Yang W.F."/>
            <person name="Lam T.T."/>
            <person name="Chang Q.C."/>
            <person name="Ding S.J."/>
            <person name="Wang X.J."/>
            <person name="Zhu J.G."/>
            <person name="Ruan X.D."/>
            <person name="Zhao L."/>
            <person name="Wei J.T."/>
            <person name="Ye R.Z."/>
            <person name="Que T.C."/>
            <person name="Du C.H."/>
            <person name="Zhou Y.H."/>
            <person name="Cheng J.X."/>
            <person name="Dai P.F."/>
            <person name="Guo W.B."/>
            <person name="Han X.H."/>
            <person name="Huang E.J."/>
            <person name="Li L.F."/>
            <person name="Wei W."/>
            <person name="Gao Y.C."/>
            <person name="Liu J.Z."/>
            <person name="Shao H.Z."/>
            <person name="Wang X."/>
            <person name="Wang C.C."/>
            <person name="Yang T.C."/>
            <person name="Huo Q.B."/>
            <person name="Li W."/>
            <person name="Chen H.Y."/>
            <person name="Chen S.E."/>
            <person name="Zhou L.G."/>
            <person name="Ni X.B."/>
            <person name="Tian J.H."/>
            <person name="Sheng Y."/>
            <person name="Liu T."/>
            <person name="Pan Y.S."/>
            <person name="Xia L.Y."/>
            <person name="Li J."/>
            <person name="Zhao F."/>
            <person name="Cao W.C."/>
        </authorList>
    </citation>
    <scope>NUCLEOTIDE SEQUENCE [LARGE SCALE GENOMIC DNA]</scope>
    <source>
        <strain evidence="3">HaeL-2018</strain>
    </source>
</reference>
<feature type="compositionally biased region" description="Basic and acidic residues" evidence="1">
    <location>
        <begin position="8"/>
        <end position="22"/>
    </location>
</feature>
<dbReference type="EMBL" id="JABSTR010000003">
    <property type="protein sequence ID" value="KAH9365202.1"/>
    <property type="molecule type" value="Genomic_DNA"/>
</dbReference>
<evidence type="ECO:0000313" key="3">
    <source>
        <dbReference type="EMBL" id="KAH9365202.1"/>
    </source>
</evidence>
<feature type="region of interest" description="Disordered" evidence="1">
    <location>
        <begin position="1"/>
        <end position="58"/>
    </location>
</feature>
<keyword evidence="4" id="KW-1185">Reference proteome</keyword>
<feature type="transmembrane region" description="Helical" evidence="2">
    <location>
        <begin position="69"/>
        <end position="89"/>
    </location>
</feature>